<dbReference type="SUPFAM" id="SSF48576">
    <property type="entry name" value="Terpenoid synthases"/>
    <property type="match status" value="1"/>
</dbReference>
<gene>
    <name evidence="7" type="ORF">VKT23_011727</name>
</gene>
<dbReference type="EMBL" id="JBANRG010000026">
    <property type="protein sequence ID" value="KAK7453455.1"/>
    <property type="molecule type" value="Genomic_DNA"/>
</dbReference>
<keyword evidence="8" id="KW-1185">Reference proteome</keyword>
<protein>
    <recommendedName>
        <fullName evidence="6">Terpene synthase</fullName>
        <ecNumber evidence="6">4.2.3.-</ecNumber>
    </recommendedName>
</protein>
<dbReference type="SFLD" id="SFLDG01020">
    <property type="entry name" value="Terpene_Cyclase_Like_2"/>
    <property type="match status" value="1"/>
</dbReference>
<dbReference type="PANTHER" id="PTHR35201:SF4">
    <property type="entry name" value="BETA-PINACENE SYNTHASE-RELATED"/>
    <property type="match status" value="1"/>
</dbReference>
<organism evidence="7 8">
    <name type="scientific">Marasmiellus scandens</name>
    <dbReference type="NCBI Taxonomy" id="2682957"/>
    <lineage>
        <taxon>Eukaryota</taxon>
        <taxon>Fungi</taxon>
        <taxon>Dikarya</taxon>
        <taxon>Basidiomycota</taxon>
        <taxon>Agaricomycotina</taxon>
        <taxon>Agaricomycetes</taxon>
        <taxon>Agaricomycetidae</taxon>
        <taxon>Agaricales</taxon>
        <taxon>Marasmiineae</taxon>
        <taxon>Omphalotaceae</taxon>
        <taxon>Marasmiellus</taxon>
    </lineage>
</organism>
<dbReference type="Gene3D" id="1.10.600.10">
    <property type="entry name" value="Farnesyl Diphosphate Synthase"/>
    <property type="match status" value="1"/>
</dbReference>
<keyword evidence="5 6" id="KW-0456">Lyase</keyword>
<evidence type="ECO:0000256" key="1">
    <source>
        <dbReference type="ARBA" id="ARBA00001946"/>
    </source>
</evidence>
<evidence type="ECO:0000256" key="5">
    <source>
        <dbReference type="ARBA" id="ARBA00023239"/>
    </source>
</evidence>
<evidence type="ECO:0000256" key="3">
    <source>
        <dbReference type="ARBA" id="ARBA00022723"/>
    </source>
</evidence>
<evidence type="ECO:0000256" key="4">
    <source>
        <dbReference type="ARBA" id="ARBA00022842"/>
    </source>
</evidence>
<dbReference type="SFLD" id="SFLDS00005">
    <property type="entry name" value="Isoprenoid_Synthase_Type_I"/>
    <property type="match status" value="1"/>
</dbReference>
<evidence type="ECO:0000256" key="2">
    <source>
        <dbReference type="ARBA" id="ARBA00006333"/>
    </source>
</evidence>
<dbReference type="Proteomes" id="UP001498398">
    <property type="component" value="Unassembled WGS sequence"/>
</dbReference>
<dbReference type="PANTHER" id="PTHR35201">
    <property type="entry name" value="TERPENE SYNTHASE"/>
    <property type="match status" value="1"/>
</dbReference>
<evidence type="ECO:0000256" key="6">
    <source>
        <dbReference type="RuleBase" id="RU366034"/>
    </source>
</evidence>
<accession>A0ABR1JAI6</accession>
<name>A0ABR1JAI6_9AGAR</name>
<comment type="cofactor">
    <cofactor evidence="1 6">
        <name>Mg(2+)</name>
        <dbReference type="ChEBI" id="CHEBI:18420"/>
    </cofactor>
</comment>
<reference evidence="7 8" key="1">
    <citation type="submission" date="2024-01" db="EMBL/GenBank/DDBJ databases">
        <title>A draft genome for the cacao thread blight pathogen Marasmiellus scandens.</title>
        <authorList>
            <person name="Baruah I.K."/>
            <person name="Leung J."/>
            <person name="Bukari Y."/>
            <person name="Amoako-Attah I."/>
            <person name="Meinhardt L.W."/>
            <person name="Bailey B.A."/>
            <person name="Cohen S.P."/>
        </authorList>
    </citation>
    <scope>NUCLEOTIDE SEQUENCE [LARGE SCALE GENOMIC DNA]</scope>
    <source>
        <strain evidence="7 8">GH-19</strain>
    </source>
</reference>
<proteinExistence type="inferred from homology"/>
<evidence type="ECO:0000313" key="8">
    <source>
        <dbReference type="Proteomes" id="UP001498398"/>
    </source>
</evidence>
<keyword evidence="3 6" id="KW-0479">Metal-binding</keyword>
<dbReference type="InterPro" id="IPR034686">
    <property type="entry name" value="Terpene_cyclase-like_2"/>
</dbReference>
<keyword evidence="4 6" id="KW-0460">Magnesium</keyword>
<dbReference type="Pfam" id="PF19086">
    <property type="entry name" value="Terpene_syn_C_2"/>
    <property type="match status" value="1"/>
</dbReference>
<dbReference type="InterPro" id="IPR008949">
    <property type="entry name" value="Isoprenoid_synthase_dom_sf"/>
</dbReference>
<evidence type="ECO:0000313" key="7">
    <source>
        <dbReference type="EMBL" id="KAK7453455.1"/>
    </source>
</evidence>
<comment type="similarity">
    <text evidence="2 6">Belongs to the terpene synthase family.</text>
</comment>
<dbReference type="EC" id="4.2.3.-" evidence="6"/>
<comment type="caution">
    <text evidence="7">The sequence shown here is derived from an EMBL/GenBank/DDBJ whole genome shotgun (WGS) entry which is preliminary data.</text>
</comment>
<sequence>MELSPATSFAIPDLPSYFKYSLRRNEHEKTALRITKNWFFQGCQDKKFERAKAQYDIDNFAFLASTCYPEADKEHMQTCSDFLILLFHLDDITDEMTPIQSDSTADIVMKTLRNPHGYSSPTRVGFLIKDFWTRFIRTGSPGAQRRFIEAFDLYFKSIHNQSYYRQTRYIPPPDDYADLRRDTSGCMMCYALTEYANNLNIPDVVMEDSAIRGMQDASNDLVSFANDIYSYNLEQSKSDTHNMIAVLMHSEGLDLQTAVDRVADRCRDAMDRYYESRDQLPSWGDEIDQQVKIYADGLADWMIGVMRWSFVTFRYFRNDLEAVNASQVVKLWGREKY</sequence>